<dbReference type="Proteomes" id="UP000283543">
    <property type="component" value="Unassembled WGS sequence"/>
</dbReference>
<sequence length="325" mass="36419">MQRTLRQSRQSGALNLSARDLKDVPKAVFFPNMHMESDEQHWECRDLVKLDLSYNDLVAVPADVEQLQALTWLKLKQNQLTDIPPQLASLTSLVYLDLSKYDYPFHLYQSVSWCDLFIPATSCMKPPHLTKLRSVSVQQNLLETLPPLSSLVLLETLDVSKNKLAAMPALDALRRLKSVDLRHNRLDDLPTLPSTLTMLFAGHNRLRDLPQLERLAPALTVLDVRCNQLDALPPSIASLDFLTSLDVSNNNLSDLPPGRSTIDPLLSSELDVRNNNLTKVPPGLSAFQLLDTLLVSFNQITALDGVHWANMTKLTSCLASNNRVR</sequence>
<dbReference type="EMBL" id="QUTC01003011">
    <property type="protein sequence ID" value="RHY72000.1"/>
    <property type="molecule type" value="Genomic_DNA"/>
</dbReference>
<organism evidence="4 5">
    <name type="scientific">Aphanomyces astaci</name>
    <name type="common">Crayfish plague agent</name>
    <dbReference type="NCBI Taxonomy" id="112090"/>
    <lineage>
        <taxon>Eukaryota</taxon>
        <taxon>Sar</taxon>
        <taxon>Stramenopiles</taxon>
        <taxon>Oomycota</taxon>
        <taxon>Saprolegniomycetes</taxon>
        <taxon>Saprolegniales</taxon>
        <taxon>Verrucalvaceae</taxon>
        <taxon>Aphanomyces</taxon>
    </lineage>
</organism>
<dbReference type="GO" id="GO:0005737">
    <property type="term" value="C:cytoplasm"/>
    <property type="evidence" value="ECO:0007669"/>
    <property type="project" value="TreeGrafter"/>
</dbReference>
<accession>A0A397DW78</accession>
<dbReference type="VEuPathDB" id="FungiDB:H257_08819"/>
<evidence type="ECO:0000313" key="5">
    <source>
        <dbReference type="Proteomes" id="UP000265716"/>
    </source>
</evidence>
<evidence type="ECO:0000313" key="3">
    <source>
        <dbReference type="EMBL" id="RHY36636.1"/>
    </source>
</evidence>
<evidence type="ECO:0000313" key="6">
    <source>
        <dbReference type="Proteomes" id="UP000283543"/>
    </source>
</evidence>
<dbReference type="InterPro" id="IPR001611">
    <property type="entry name" value="Leu-rich_rpt"/>
</dbReference>
<protein>
    <submittedName>
        <fullName evidence="4">Uncharacterized protein</fullName>
    </submittedName>
</protein>
<evidence type="ECO:0000256" key="2">
    <source>
        <dbReference type="ARBA" id="ARBA00022737"/>
    </source>
</evidence>
<dbReference type="InterPro" id="IPR050216">
    <property type="entry name" value="LRR_domain-containing"/>
</dbReference>
<dbReference type="Gene3D" id="3.80.10.10">
    <property type="entry name" value="Ribonuclease Inhibitor"/>
    <property type="match status" value="4"/>
</dbReference>
<evidence type="ECO:0000313" key="4">
    <source>
        <dbReference type="EMBL" id="RHY72000.1"/>
    </source>
</evidence>
<dbReference type="PANTHER" id="PTHR48051:SF33">
    <property type="entry name" value="NON-SPECIFIC SERINE_THREONINE PROTEIN KINASE"/>
    <property type="match status" value="1"/>
</dbReference>
<gene>
    <name evidence="3" type="ORF">DYB34_004182</name>
    <name evidence="4" type="ORF">DYB38_004121</name>
</gene>
<keyword evidence="2" id="KW-0677">Repeat</keyword>
<dbReference type="EMBL" id="QUTB01012009">
    <property type="protein sequence ID" value="RHY36636.1"/>
    <property type="molecule type" value="Genomic_DNA"/>
</dbReference>
<dbReference type="SMART" id="SM00364">
    <property type="entry name" value="LRR_BAC"/>
    <property type="match status" value="8"/>
</dbReference>
<dbReference type="InterPro" id="IPR003591">
    <property type="entry name" value="Leu-rich_rpt_typical-subtyp"/>
</dbReference>
<name>A0A397DW78_APHAT</name>
<dbReference type="Pfam" id="PF00560">
    <property type="entry name" value="LRR_1"/>
    <property type="match status" value="1"/>
</dbReference>
<reference evidence="5 6" key="1">
    <citation type="submission" date="2018-08" db="EMBL/GenBank/DDBJ databases">
        <title>Aphanomyces genome sequencing and annotation.</title>
        <authorList>
            <person name="Minardi D."/>
            <person name="Oidtmann B."/>
            <person name="Van Der Giezen M."/>
            <person name="Studholme D.J."/>
        </authorList>
    </citation>
    <scope>NUCLEOTIDE SEQUENCE [LARGE SCALE GENOMIC DNA]</scope>
    <source>
        <strain evidence="4 5">SA</strain>
        <strain evidence="3 6">Si</strain>
    </source>
</reference>
<dbReference type="Proteomes" id="UP000265716">
    <property type="component" value="Unassembled WGS sequence"/>
</dbReference>
<dbReference type="SMART" id="SM00369">
    <property type="entry name" value="LRR_TYP"/>
    <property type="match status" value="7"/>
</dbReference>
<evidence type="ECO:0000256" key="1">
    <source>
        <dbReference type="ARBA" id="ARBA00022614"/>
    </source>
</evidence>
<dbReference type="PANTHER" id="PTHR48051">
    <property type="match status" value="1"/>
</dbReference>
<dbReference type="PROSITE" id="PS51450">
    <property type="entry name" value="LRR"/>
    <property type="match status" value="3"/>
</dbReference>
<proteinExistence type="predicted"/>
<dbReference type="Pfam" id="PF13855">
    <property type="entry name" value="LRR_8"/>
    <property type="match status" value="1"/>
</dbReference>
<keyword evidence="1" id="KW-0433">Leucine-rich repeat</keyword>
<dbReference type="InterPro" id="IPR032675">
    <property type="entry name" value="LRR_dom_sf"/>
</dbReference>
<comment type="caution">
    <text evidence="4">The sequence shown here is derived from an EMBL/GenBank/DDBJ whole genome shotgun (WGS) entry which is preliminary data.</text>
</comment>
<dbReference type="SUPFAM" id="SSF52058">
    <property type="entry name" value="L domain-like"/>
    <property type="match status" value="1"/>
</dbReference>
<dbReference type="AlphaFoldDB" id="A0A397DW78"/>